<name>A0A2S9WRH1_9FLAO</name>
<feature type="transmembrane region" description="Helical" evidence="1">
    <location>
        <begin position="307"/>
        <end position="324"/>
    </location>
</feature>
<dbReference type="RefSeq" id="WP_172443301.1">
    <property type="nucleotide sequence ID" value="NZ_MQUC01000003.1"/>
</dbReference>
<proteinExistence type="predicted"/>
<keyword evidence="1" id="KW-0472">Membrane</keyword>
<evidence type="ECO:0000313" key="3">
    <source>
        <dbReference type="EMBL" id="PRP66073.1"/>
    </source>
</evidence>
<comment type="caution">
    <text evidence="3">The sequence shown here is derived from an EMBL/GenBank/DDBJ whole genome shotgun (WGS) entry which is preliminary data.</text>
</comment>
<dbReference type="InterPro" id="IPR025646">
    <property type="entry name" value="DUF4350"/>
</dbReference>
<keyword evidence="1" id="KW-0812">Transmembrane</keyword>
<dbReference type="EMBL" id="MQUC01000003">
    <property type="protein sequence ID" value="PRP66073.1"/>
    <property type="molecule type" value="Genomic_DNA"/>
</dbReference>
<evidence type="ECO:0000313" key="4">
    <source>
        <dbReference type="Proteomes" id="UP000239532"/>
    </source>
</evidence>
<dbReference type="Proteomes" id="UP000239532">
    <property type="component" value="Unassembled WGS sequence"/>
</dbReference>
<protein>
    <recommendedName>
        <fullName evidence="2">DUF4350 domain-containing protein</fullName>
    </recommendedName>
</protein>
<evidence type="ECO:0000256" key="1">
    <source>
        <dbReference type="SAM" id="Phobius"/>
    </source>
</evidence>
<gene>
    <name evidence="3" type="ORF">BST86_02710</name>
</gene>
<keyword evidence="4" id="KW-1185">Reference proteome</keyword>
<accession>A0A2S9WRH1</accession>
<feature type="domain" description="DUF4350" evidence="2">
    <location>
        <begin position="40"/>
        <end position="271"/>
    </location>
</feature>
<dbReference type="AlphaFoldDB" id="A0A2S9WRH1"/>
<dbReference type="Pfam" id="PF14258">
    <property type="entry name" value="DUF4350"/>
    <property type="match status" value="1"/>
</dbReference>
<keyword evidence="1" id="KW-1133">Transmembrane helix</keyword>
<evidence type="ECO:0000259" key="2">
    <source>
        <dbReference type="Pfam" id="PF14258"/>
    </source>
</evidence>
<organism evidence="3 4">
    <name type="scientific">Nonlabens agnitus</name>
    <dbReference type="NCBI Taxonomy" id="870484"/>
    <lineage>
        <taxon>Bacteria</taxon>
        <taxon>Pseudomonadati</taxon>
        <taxon>Bacteroidota</taxon>
        <taxon>Flavobacteriia</taxon>
        <taxon>Flavobacteriales</taxon>
        <taxon>Flavobacteriaceae</taxon>
        <taxon>Nonlabens</taxon>
    </lineage>
</organism>
<sequence>MDKRSKIILFVLGAILVGLFVVESRRPKPVNWRPSYTSGDKIPLGAFVLYDNLDEIFEGAQVQSVDQVPLDFLREHEDETGATYIFLNNYLEFDATETDYLLDFVARGNKVFISSSSAYGSLADTLGLETSSSSYYMDTSNDTIRTRLTNKAFKDRSYVYHREGSYRYFERYDTLRTKVLGEVLAFNPEGNYLESMFENENDEEDLDNIIDKDPDSFKAMKAMEIKTRKTPQVNFVEVTVGDGAIYYNLSPVAYSNYYMLNGKQQYVAESLSYLKNDKIYFDDYGKSGRRVVTSPLRFILSQASLRWAYYLAIAGILLYMIFVSKREQRIVPVIKPLENATVEFTKTIGNLYYQSGDYTSIVDKKITFFLERVRSNYYMNTEKLDEAFIKRLSAKAARPLNQTQELIQYINTLRAKPLHNQYELKQLNKLIDAFFKDNK</sequence>
<reference evidence="3 4" key="1">
    <citation type="submission" date="2016-11" db="EMBL/GenBank/DDBJ databases">
        <title>Trade-off between light-utilization and light-protection in marine flavobacteria.</title>
        <authorList>
            <person name="Kumagai Y."/>
        </authorList>
    </citation>
    <scope>NUCLEOTIDE SEQUENCE [LARGE SCALE GENOMIC DNA]</scope>
    <source>
        <strain evidence="3 4">JCM 17109</strain>
    </source>
</reference>